<accession>A0A1Y5R8T9</accession>
<protein>
    <submittedName>
        <fullName evidence="1">Uncharacterized protein</fullName>
    </submittedName>
</protein>
<evidence type="ECO:0000313" key="1">
    <source>
        <dbReference type="EMBL" id="SLN10716.1"/>
    </source>
</evidence>
<dbReference type="EMBL" id="FWFT01000001">
    <property type="protein sequence ID" value="SLN10716.1"/>
    <property type="molecule type" value="Genomic_DNA"/>
</dbReference>
<organism evidence="1 2">
    <name type="scientific">Pseudooctadecabacter jejudonensis</name>
    <dbReference type="NCBI Taxonomy" id="1391910"/>
    <lineage>
        <taxon>Bacteria</taxon>
        <taxon>Pseudomonadati</taxon>
        <taxon>Pseudomonadota</taxon>
        <taxon>Alphaproteobacteria</taxon>
        <taxon>Rhodobacterales</taxon>
        <taxon>Paracoccaceae</taxon>
        <taxon>Pseudooctadecabacter</taxon>
    </lineage>
</organism>
<evidence type="ECO:0000313" key="2">
    <source>
        <dbReference type="Proteomes" id="UP000193623"/>
    </source>
</evidence>
<dbReference type="AlphaFoldDB" id="A0A1Y5R8T9"/>
<name>A0A1Y5R8T9_9RHOB</name>
<keyword evidence="2" id="KW-1185">Reference proteome</keyword>
<sequence>MAYSFEQLKDRAAHLLTHKRMGSVQLAKTVTTAGASPFDPPSTSTVYQDVPAVVVGVSADYVTANNQVKSTDLSVTTLLPDVLPNLGDTVRVNGQDLSVVQVKAIPHGEPVALHMIVTV</sequence>
<reference evidence="1 2" key="1">
    <citation type="submission" date="2017-03" db="EMBL/GenBank/DDBJ databases">
        <authorList>
            <person name="Afonso C.L."/>
            <person name="Miller P.J."/>
            <person name="Scott M.A."/>
            <person name="Spackman E."/>
            <person name="Goraichik I."/>
            <person name="Dimitrov K.M."/>
            <person name="Suarez D.L."/>
            <person name="Swayne D.E."/>
        </authorList>
    </citation>
    <scope>NUCLEOTIDE SEQUENCE [LARGE SCALE GENOMIC DNA]</scope>
    <source>
        <strain evidence="1 2">CECT 8397</strain>
    </source>
</reference>
<proteinExistence type="predicted"/>
<gene>
    <name evidence="1" type="ORF">PSJ8397_00037</name>
</gene>
<dbReference type="Proteomes" id="UP000193623">
    <property type="component" value="Unassembled WGS sequence"/>
</dbReference>
<dbReference type="RefSeq" id="WP_143515301.1">
    <property type="nucleotide sequence ID" value="NZ_FWFT01000001.1"/>
</dbReference>